<dbReference type="AlphaFoldDB" id="A0A9P1G7B0"/>
<evidence type="ECO:0000313" key="7">
    <source>
        <dbReference type="EMBL" id="CAL4790936.1"/>
    </source>
</evidence>
<feature type="repeat" description="Pumilio" evidence="2">
    <location>
        <begin position="236"/>
        <end position="275"/>
    </location>
</feature>
<dbReference type="EMBL" id="CAMXCT020003306">
    <property type="protein sequence ID" value="CAL1156999.1"/>
    <property type="molecule type" value="Genomic_DNA"/>
</dbReference>
<dbReference type="EMBL" id="CAMXCT010003306">
    <property type="protein sequence ID" value="CAI4003624.1"/>
    <property type="molecule type" value="Genomic_DNA"/>
</dbReference>
<organism evidence="5">
    <name type="scientific">Cladocopium goreaui</name>
    <dbReference type="NCBI Taxonomy" id="2562237"/>
    <lineage>
        <taxon>Eukaryota</taxon>
        <taxon>Sar</taxon>
        <taxon>Alveolata</taxon>
        <taxon>Dinophyceae</taxon>
        <taxon>Suessiales</taxon>
        <taxon>Symbiodiniaceae</taxon>
        <taxon>Cladocopium</taxon>
    </lineage>
</organism>
<reference evidence="6" key="2">
    <citation type="submission" date="2024-04" db="EMBL/GenBank/DDBJ databases">
        <authorList>
            <person name="Chen Y."/>
            <person name="Shah S."/>
            <person name="Dougan E. K."/>
            <person name="Thang M."/>
            <person name="Chan C."/>
        </authorList>
    </citation>
    <scope>NUCLEOTIDE SEQUENCE [LARGE SCALE GENOMIC DNA]</scope>
</reference>
<reference evidence="5" key="1">
    <citation type="submission" date="2022-10" db="EMBL/GenBank/DDBJ databases">
        <authorList>
            <person name="Chen Y."/>
            <person name="Dougan E. K."/>
            <person name="Chan C."/>
            <person name="Rhodes N."/>
            <person name="Thang M."/>
        </authorList>
    </citation>
    <scope>NUCLEOTIDE SEQUENCE</scope>
</reference>
<name>A0A9P1G7B0_9DINO</name>
<dbReference type="InterPro" id="IPR016024">
    <property type="entry name" value="ARM-type_fold"/>
</dbReference>
<dbReference type="Gene3D" id="1.25.10.10">
    <property type="entry name" value="Leucine-rich Repeat Variant"/>
    <property type="match status" value="1"/>
</dbReference>
<sequence>VKMTMTECNTEMQSFPQQVIVGILVPAGQMGQVGQVGQVGPACQMGQMSGQMGMGQVAPQVATFPYQAMAAPAIYAKPEYVYMPQMAQLAPMPADGSSSFPVTPRSPQRQASPEETDTATTAEERLERPRLSTSAARRMRRKRAAERAAQAALEHRGEKVAPLSAGRVKSDSINSILENMDFLRSQLTSGITDEVQKALVTIQGHVWQLAQHALGCRLVQLALETGCHEAALLTRELHGHVQEAAVSPHANYVIQKVVSTLTWAASSFVARELVNSCARLARHRYACRIFCRLQEFCGNRDLTLQLIDELLVEAEDLCRHNFGHHVVQSVLEHGHEKHRKVVANILKADLLSFAKHRNASYLVEKALSYCAVEDQRALLSQLGRTDVIVDLARSQFGCYVAKSLLQDERVNGQEALNRIQVGCEKECWGGKANGETVGGFHGISISIKVYIYNDIQKYIMIYI</sequence>
<dbReference type="OrthoDB" id="431193at2759"/>
<dbReference type="PROSITE" id="PS50302">
    <property type="entry name" value="PUM"/>
    <property type="match status" value="3"/>
</dbReference>
<dbReference type="Pfam" id="PF00806">
    <property type="entry name" value="PUF"/>
    <property type="match status" value="6"/>
</dbReference>
<evidence type="ECO:0000256" key="3">
    <source>
        <dbReference type="SAM" id="MobiDB-lite"/>
    </source>
</evidence>
<proteinExistence type="predicted"/>
<dbReference type="InterPro" id="IPR033133">
    <property type="entry name" value="PUM-HD"/>
</dbReference>
<feature type="domain" description="PUM-HD" evidence="4">
    <location>
        <begin position="96"/>
        <end position="463"/>
    </location>
</feature>
<dbReference type="InterPro" id="IPR001313">
    <property type="entry name" value="Pumilio_RNA-bd_rpt"/>
</dbReference>
<feature type="repeat" description="Pumilio" evidence="2">
    <location>
        <begin position="309"/>
        <end position="344"/>
    </location>
</feature>
<dbReference type="InterPro" id="IPR011989">
    <property type="entry name" value="ARM-like"/>
</dbReference>
<comment type="caution">
    <text evidence="5">The sequence shown here is derived from an EMBL/GenBank/DDBJ whole genome shotgun (WGS) entry which is preliminary data.</text>
</comment>
<dbReference type="PANTHER" id="PTHR12537:SF12">
    <property type="entry name" value="MATERNAL PROTEIN PUMILIO"/>
    <property type="match status" value="1"/>
</dbReference>
<dbReference type="PANTHER" id="PTHR12537">
    <property type="entry name" value="RNA BINDING PROTEIN PUMILIO-RELATED"/>
    <property type="match status" value="1"/>
</dbReference>
<dbReference type="GO" id="GO:0005737">
    <property type="term" value="C:cytoplasm"/>
    <property type="evidence" value="ECO:0007669"/>
    <property type="project" value="TreeGrafter"/>
</dbReference>
<keyword evidence="8" id="KW-1185">Reference proteome</keyword>
<dbReference type="SMART" id="SM00025">
    <property type="entry name" value="Pumilio"/>
    <property type="match status" value="6"/>
</dbReference>
<evidence type="ECO:0000256" key="1">
    <source>
        <dbReference type="ARBA" id="ARBA00022737"/>
    </source>
</evidence>
<feature type="repeat" description="Pumilio" evidence="2">
    <location>
        <begin position="345"/>
        <end position="380"/>
    </location>
</feature>
<accession>A0A9P1G7B0</accession>
<dbReference type="SUPFAM" id="SSF48371">
    <property type="entry name" value="ARM repeat"/>
    <property type="match status" value="1"/>
</dbReference>
<dbReference type="PROSITE" id="PS50303">
    <property type="entry name" value="PUM_HD"/>
    <property type="match status" value="1"/>
</dbReference>
<dbReference type="EMBL" id="CAMXCT030003306">
    <property type="protein sequence ID" value="CAL4790936.1"/>
    <property type="molecule type" value="Genomic_DNA"/>
</dbReference>
<feature type="region of interest" description="Disordered" evidence="3">
    <location>
        <begin position="92"/>
        <end position="153"/>
    </location>
</feature>
<dbReference type="GO" id="GO:0000288">
    <property type="term" value="P:nuclear-transcribed mRNA catabolic process, deadenylation-dependent decay"/>
    <property type="evidence" value="ECO:0007669"/>
    <property type="project" value="TreeGrafter"/>
</dbReference>
<evidence type="ECO:0000313" key="6">
    <source>
        <dbReference type="EMBL" id="CAL1156999.1"/>
    </source>
</evidence>
<dbReference type="Proteomes" id="UP001152797">
    <property type="component" value="Unassembled WGS sequence"/>
</dbReference>
<feature type="compositionally biased region" description="Polar residues" evidence="3">
    <location>
        <begin position="96"/>
        <end position="113"/>
    </location>
</feature>
<evidence type="ECO:0000313" key="8">
    <source>
        <dbReference type="Proteomes" id="UP001152797"/>
    </source>
</evidence>
<evidence type="ECO:0000256" key="2">
    <source>
        <dbReference type="PROSITE-ProRule" id="PRU00317"/>
    </source>
</evidence>
<feature type="non-terminal residue" evidence="5">
    <location>
        <position position="463"/>
    </location>
</feature>
<gene>
    <name evidence="5" type="ORF">C1SCF055_LOCUS29478</name>
</gene>
<evidence type="ECO:0000259" key="4">
    <source>
        <dbReference type="PROSITE" id="PS50303"/>
    </source>
</evidence>
<keyword evidence="1" id="KW-0677">Repeat</keyword>
<evidence type="ECO:0000313" key="5">
    <source>
        <dbReference type="EMBL" id="CAI4003624.1"/>
    </source>
</evidence>
<dbReference type="GO" id="GO:0003730">
    <property type="term" value="F:mRNA 3'-UTR binding"/>
    <property type="evidence" value="ECO:0007669"/>
    <property type="project" value="TreeGrafter"/>
</dbReference>
<protein>
    <submittedName>
        <fullName evidence="7">Maternal protein pumilio</fullName>
    </submittedName>
</protein>